<dbReference type="OrthoDB" id="9977073at2"/>
<evidence type="ECO:0000313" key="2">
    <source>
        <dbReference type="EMBL" id="SNT29889.1"/>
    </source>
</evidence>
<sequence>MGNADQEKALRILEAALDLRAPVVRHRLKKFPEGAPFLWLSFPGAGGATIFLDRRQWIYLSEPKRGEVAVQLAAGQVDDDPALVIERLLPVMTPVRRRRSTAVRVLASSGIGLAAGAGVGLLSAVLMAILVAGNGYLSDTSTVVVYALAALLGVASGLWLGWRWWRLG</sequence>
<reference evidence="2 3" key="1">
    <citation type="submission" date="2017-06" db="EMBL/GenBank/DDBJ databases">
        <authorList>
            <person name="Kim H.J."/>
            <person name="Triplett B.A."/>
        </authorList>
    </citation>
    <scope>NUCLEOTIDE SEQUENCE [LARGE SCALE GENOMIC DNA]</scope>
    <source>
        <strain evidence="2 3">CGMCC 4.2132</strain>
    </source>
</reference>
<evidence type="ECO:0000256" key="1">
    <source>
        <dbReference type="SAM" id="Phobius"/>
    </source>
</evidence>
<keyword evidence="1" id="KW-0472">Membrane</keyword>
<keyword evidence="1" id="KW-0812">Transmembrane</keyword>
<dbReference type="EMBL" id="FZOD01000033">
    <property type="protein sequence ID" value="SNT29889.1"/>
    <property type="molecule type" value="Genomic_DNA"/>
</dbReference>
<name>A0A239LJP4_9ACTN</name>
<protein>
    <submittedName>
        <fullName evidence="2">Uncharacterized protein</fullName>
    </submittedName>
</protein>
<dbReference type="Proteomes" id="UP000198282">
    <property type="component" value="Unassembled WGS sequence"/>
</dbReference>
<proteinExistence type="predicted"/>
<dbReference type="RefSeq" id="WP_089210350.1">
    <property type="nucleotide sequence ID" value="NZ_FZOD01000033.1"/>
</dbReference>
<organism evidence="2 3">
    <name type="scientific">Streptosporangium subroseum</name>
    <dbReference type="NCBI Taxonomy" id="106412"/>
    <lineage>
        <taxon>Bacteria</taxon>
        <taxon>Bacillati</taxon>
        <taxon>Actinomycetota</taxon>
        <taxon>Actinomycetes</taxon>
        <taxon>Streptosporangiales</taxon>
        <taxon>Streptosporangiaceae</taxon>
        <taxon>Streptosporangium</taxon>
    </lineage>
</organism>
<evidence type="ECO:0000313" key="3">
    <source>
        <dbReference type="Proteomes" id="UP000198282"/>
    </source>
</evidence>
<gene>
    <name evidence="2" type="ORF">SAMN05216276_103330</name>
</gene>
<keyword evidence="1" id="KW-1133">Transmembrane helix</keyword>
<dbReference type="AlphaFoldDB" id="A0A239LJP4"/>
<accession>A0A239LJP4</accession>
<feature type="transmembrane region" description="Helical" evidence="1">
    <location>
        <begin position="105"/>
        <end position="131"/>
    </location>
</feature>
<feature type="transmembrane region" description="Helical" evidence="1">
    <location>
        <begin position="143"/>
        <end position="162"/>
    </location>
</feature>
<keyword evidence="3" id="KW-1185">Reference proteome</keyword>